<evidence type="ECO:0008006" key="3">
    <source>
        <dbReference type="Google" id="ProtNLM"/>
    </source>
</evidence>
<name>G4NAH6_PYRO7</name>
<dbReference type="InterPro" id="IPR036663">
    <property type="entry name" value="Fumarylacetoacetase_C_sf"/>
</dbReference>
<dbReference type="OrthoDB" id="5181251at2759"/>
<dbReference type="eggNOG" id="ENOG502R67Y">
    <property type="taxonomic scope" value="Eukaryota"/>
</dbReference>
<dbReference type="InParanoid" id="G4NAH6"/>
<protein>
    <recommendedName>
        <fullName evidence="3">Fumarylacetoacetase-like C-terminal domain-containing protein</fullName>
    </recommendedName>
</protein>
<organism evidence="1 2">
    <name type="scientific">Pyricularia oryzae (strain 70-15 / ATCC MYA-4617 / FGSC 8958)</name>
    <name type="common">Rice blast fungus</name>
    <name type="synonym">Magnaporthe oryzae</name>
    <dbReference type="NCBI Taxonomy" id="242507"/>
    <lineage>
        <taxon>Eukaryota</taxon>
        <taxon>Fungi</taxon>
        <taxon>Dikarya</taxon>
        <taxon>Ascomycota</taxon>
        <taxon>Pezizomycotina</taxon>
        <taxon>Sordariomycetes</taxon>
        <taxon>Sordariomycetidae</taxon>
        <taxon>Magnaporthales</taxon>
        <taxon>Pyriculariaceae</taxon>
        <taxon>Pyricularia</taxon>
    </lineage>
</organism>
<evidence type="ECO:0000313" key="2">
    <source>
        <dbReference type="Proteomes" id="UP000009058"/>
    </source>
</evidence>
<dbReference type="GO" id="GO:0005737">
    <property type="term" value="C:cytoplasm"/>
    <property type="evidence" value="ECO:0007669"/>
    <property type="project" value="TreeGrafter"/>
</dbReference>
<dbReference type="OMA" id="VDHYYLG"/>
<proteinExistence type="predicted"/>
<evidence type="ECO:0000313" key="1">
    <source>
        <dbReference type="EMBL" id="EHA51314.1"/>
    </source>
</evidence>
<dbReference type="VEuPathDB" id="FungiDB:MGG_09718"/>
<reference key="2">
    <citation type="submission" date="2011-05" db="EMBL/GenBank/DDBJ databases">
        <title>The Genome Sequence of Magnaporthe oryzae 70-15.</title>
        <authorList>
            <consortium name="The Broad Institute Genome Sequencing Platform"/>
            <person name="Ma L.-J."/>
            <person name="Dead R."/>
            <person name="Young S.K."/>
            <person name="Zeng Q."/>
            <person name="Gargeya S."/>
            <person name="Fitzgerald M."/>
            <person name="Haas B."/>
            <person name="Abouelleil A."/>
            <person name="Alvarado L."/>
            <person name="Arachchi H.M."/>
            <person name="Berlin A."/>
            <person name="Brown A."/>
            <person name="Chapman S.B."/>
            <person name="Chen Z."/>
            <person name="Dunbar C."/>
            <person name="Freedman E."/>
            <person name="Gearin G."/>
            <person name="Gellesch M."/>
            <person name="Goldberg J."/>
            <person name="Griggs A."/>
            <person name="Gujja S."/>
            <person name="Heiman D."/>
            <person name="Howarth C."/>
            <person name="Larson L."/>
            <person name="Lui A."/>
            <person name="MacDonald P.J.P."/>
            <person name="Mehta T."/>
            <person name="Montmayeur A."/>
            <person name="Murphy C."/>
            <person name="Neiman D."/>
            <person name="Pearson M."/>
            <person name="Priest M."/>
            <person name="Roberts A."/>
            <person name="Saif S."/>
            <person name="Shea T."/>
            <person name="Shenoy N."/>
            <person name="Sisk P."/>
            <person name="Stolte C."/>
            <person name="Sykes S."/>
            <person name="Yandava C."/>
            <person name="Wortman J."/>
            <person name="Nusbaum C."/>
            <person name="Birren B."/>
        </authorList>
    </citation>
    <scope>NUCLEOTIDE SEQUENCE</scope>
    <source>
        <strain>70-15</strain>
    </source>
</reference>
<dbReference type="Proteomes" id="UP000009058">
    <property type="component" value="Chromosome 4"/>
</dbReference>
<dbReference type="SUPFAM" id="SSF56529">
    <property type="entry name" value="FAH"/>
    <property type="match status" value="1"/>
</dbReference>
<sequence length="328" mass="35482">MSFKALENHFKKSPLLVVSTLRNTSQRNATRIVFSRLPIARNISNIITPIRHRSVYTRQHTPIAQIAIKRTNSTMAQTSDIDNVTRLLTMSQLRGGNVKIDPGQFSHVDRDAAYKIMAAVQQALREETGMYKTAIHPDGVGVAAPIYKSRIGQSPDFSFPGDKLNIKGLEFEVGVKLAKDIPAGADKTTIAAAVDHYYLGVEIVGTRITATAEVPKAPPPHGLADNMSALGYVIGRVYDGEPTVDDVPVSFEVDGKVIDSRPAKFPFEGGMLATLVAYAKSQQPHLLLKAGMLITLGSVNGCVPLPQGSKGRVVGRLGDETPVEFVIE</sequence>
<dbReference type="HOGENOM" id="CLU_073378_0_0_1"/>
<keyword evidence="2" id="KW-1185">Reference proteome</keyword>
<dbReference type="EMBL" id="CM001234">
    <property type="protein sequence ID" value="EHA51314.1"/>
    <property type="molecule type" value="Genomic_DNA"/>
</dbReference>
<dbReference type="PANTHER" id="PTHR30143">
    <property type="entry name" value="ACID HYDRATASE"/>
    <property type="match status" value="1"/>
</dbReference>
<dbReference type="AlphaFoldDB" id="G4NAH6"/>
<dbReference type="GeneID" id="2680672"/>
<dbReference type="GO" id="GO:0008684">
    <property type="term" value="F:2-oxopent-4-enoate hydratase activity"/>
    <property type="evidence" value="ECO:0007669"/>
    <property type="project" value="TreeGrafter"/>
</dbReference>
<dbReference type="RefSeq" id="XP_003717633.1">
    <property type="nucleotide sequence ID" value="XM_003717585.1"/>
</dbReference>
<dbReference type="SMR" id="G4NAH6"/>
<dbReference type="InterPro" id="IPR050772">
    <property type="entry name" value="Hydratase-Decarb/MhpD_sf"/>
</dbReference>
<dbReference type="Gene3D" id="3.90.850.10">
    <property type="entry name" value="Fumarylacetoacetase-like, C-terminal domain"/>
    <property type="match status" value="1"/>
</dbReference>
<gene>
    <name evidence="1" type="ORF">MGG_09718</name>
</gene>
<dbReference type="PANTHER" id="PTHR30143:SF0">
    <property type="entry name" value="2-KETO-4-PENTENOATE HYDRATASE"/>
    <property type="match status" value="1"/>
</dbReference>
<accession>G4NAH6</accession>
<reference evidence="1 2" key="1">
    <citation type="journal article" date="2005" name="Nature">
        <title>The genome sequence of the rice blast fungus Magnaporthe grisea.</title>
        <authorList>
            <person name="Dean R.A."/>
            <person name="Talbot N.J."/>
            <person name="Ebbole D.J."/>
            <person name="Farman M.L."/>
            <person name="Mitchell T.K."/>
            <person name="Orbach M.J."/>
            <person name="Thon M."/>
            <person name="Kulkarni R."/>
            <person name="Xu J.R."/>
            <person name="Pan H."/>
            <person name="Read N.D."/>
            <person name="Lee Y.H."/>
            <person name="Carbone I."/>
            <person name="Brown D."/>
            <person name="Oh Y.Y."/>
            <person name="Donofrio N."/>
            <person name="Jeong J.S."/>
            <person name="Soanes D.M."/>
            <person name="Djonovic S."/>
            <person name="Kolomiets E."/>
            <person name="Rehmeyer C."/>
            <person name="Li W."/>
            <person name="Harding M."/>
            <person name="Kim S."/>
            <person name="Lebrun M.H."/>
            <person name="Bohnert H."/>
            <person name="Coughlan S."/>
            <person name="Butler J."/>
            <person name="Calvo S."/>
            <person name="Ma L.J."/>
            <person name="Nicol R."/>
            <person name="Purcell S."/>
            <person name="Nusbaum C."/>
            <person name="Galagan J.E."/>
            <person name="Birren B.W."/>
        </authorList>
    </citation>
    <scope>NUCLEOTIDE SEQUENCE [LARGE SCALE GENOMIC DNA]</scope>
    <source>
        <strain evidence="2">70-15 / ATCC MYA-4617 / FGSC 8958</strain>
    </source>
</reference>
<dbReference type="KEGG" id="mgr:MGG_09718"/>